<accession>A0ABP8X2F1</accession>
<evidence type="ECO:0000313" key="2">
    <source>
        <dbReference type="EMBL" id="GAA4698024.1"/>
    </source>
</evidence>
<dbReference type="EMBL" id="BAABLN010000017">
    <property type="protein sequence ID" value="GAA4698024.1"/>
    <property type="molecule type" value="Genomic_DNA"/>
</dbReference>
<name>A0ABP8X2F1_9MICC</name>
<proteinExistence type="predicted"/>
<protein>
    <submittedName>
        <fullName evidence="2">Uncharacterized protein</fullName>
    </submittedName>
</protein>
<evidence type="ECO:0000256" key="1">
    <source>
        <dbReference type="SAM" id="MobiDB-lite"/>
    </source>
</evidence>
<feature type="compositionally biased region" description="Basic and acidic residues" evidence="1">
    <location>
        <begin position="63"/>
        <end position="81"/>
    </location>
</feature>
<feature type="region of interest" description="Disordered" evidence="1">
    <location>
        <begin position="1"/>
        <end position="81"/>
    </location>
</feature>
<reference evidence="3" key="1">
    <citation type="journal article" date="2019" name="Int. J. Syst. Evol. Microbiol.">
        <title>The Global Catalogue of Microorganisms (GCM) 10K type strain sequencing project: providing services to taxonomists for standard genome sequencing and annotation.</title>
        <authorList>
            <consortium name="The Broad Institute Genomics Platform"/>
            <consortium name="The Broad Institute Genome Sequencing Center for Infectious Disease"/>
            <person name="Wu L."/>
            <person name="Ma J."/>
        </authorList>
    </citation>
    <scope>NUCLEOTIDE SEQUENCE [LARGE SCALE GENOMIC DNA]</scope>
    <source>
        <strain evidence="3">JCM 18958</strain>
    </source>
</reference>
<evidence type="ECO:0000313" key="3">
    <source>
        <dbReference type="Proteomes" id="UP001501446"/>
    </source>
</evidence>
<organism evidence="2 3">
    <name type="scientific">Kocuria gwangalliensis</name>
    <dbReference type="NCBI Taxonomy" id="501592"/>
    <lineage>
        <taxon>Bacteria</taxon>
        <taxon>Bacillati</taxon>
        <taxon>Actinomycetota</taxon>
        <taxon>Actinomycetes</taxon>
        <taxon>Micrococcales</taxon>
        <taxon>Micrococcaceae</taxon>
        <taxon>Kocuria</taxon>
    </lineage>
</organism>
<sequence>MSDESTAHNAMSEQTPETGKRRRGQRRATGGRVPDPNLAVNDPALSAGPGDPDRAESGATEAQSDRDHEQWLKEQRPPHWG</sequence>
<gene>
    <name evidence="2" type="ORF">GCM10025781_15200</name>
</gene>
<feature type="compositionally biased region" description="Polar residues" evidence="1">
    <location>
        <begin position="7"/>
        <end position="17"/>
    </location>
</feature>
<comment type="caution">
    <text evidence="2">The sequence shown here is derived from an EMBL/GenBank/DDBJ whole genome shotgun (WGS) entry which is preliminary data.</text>
</comment>
<keyword evidence="3" id="KW-1185">Reference proteome</keyword>
<dbReference type="Proteomes" id="UP001501446">
    <property type="component" value="Unassembled WGS sequence"/>
</dbReference>